<organism evidence="4 5">
    <name type="scientific">Microbacterium dextranolyticum</name>
    <dbReference type="NCBI Taxonomy" id="36806"/>
    <lineage>
        <taxon>Bacteria</taxon>
        <taxon>Bacillati</taxon>
        <taxon>Actinomycetota</taxon>
        <taxon>Actinomycetes</taxon>
        <taxon>Micrococcales</taxon>
        <taxon>Microbacteriaceae</taxon>
        <taxon>Microbacterium</taxon>
    </lineage>
</organism>
<evidence type="ECO:0000313" key="4">
    <source>
        <dbReference type="EMBL" id="GLJ94730.1"/>
    </source>
</evidence>
<accession>A0A9W6HK33</accession>
<protein>
    <recommendedName>
        <fullName evidence="6">2-oxoglutarate dehydrogenase</fullName>
    </recommendedName>
</protein>
<keyword evidence="3" id="KW-0732">Signal</keyword>
<feature type="transmembrane region" description="Helical" evidence="2">
    <location>
        <begin position="665"/>
        <end position="683"/>
    </location>
</feature>
<evidence type="ECO:0000313" key="5">
    <source>
        <dbReference type="Proteomes" id="UP001142291"/>
    </source>
</evidence>
<dbReference type="EMBL" id="BSER01000004">
    <property type="protein sequence ID" value="GLJ94730.1"/>
    <property type="molecule type" value="Genomic_DNA"/>
</dbReference>
<evidence type="ECO:0000256" key="1">
    <source>
        <dbReference type="SAM" id="MobiDB-lite"/>
    </source>
</evidence>
<keyword evidence="2" id="KW-1133">Transmembrane helix</keyword>
<gene>
    <name evidence="4" type="ORF">GCM10017591_07920</name>
</gene>
<reference evidence="4" key="2">
    <citation type="submission" date="2023-01" db="EMBL/GenBank/DDBJ databases">
        <authorList>
            <person name="Sun Q."/>
            <person name="Evtushenko L."/>
        </authorList>
    </citation>
    <scope>NUCLEOTIDE SEQUENCE</scope>
    <source>
        <strain evidence="4">VKM Ac-1940</strain>
    </source>
</reference>
<proteinExistence type="predicted"/>
<evidence type="ECO:0000256" key="2">
    <source>
        <dbReference type="SAM" id="Phobius"/>
    </source>
</evidence>
<evidence type="ECO:0008006" key="6">
    <source>
        <dbReference type="Google" id="ProtNLM"/>
    </source>
</evidence>
<comment type="caution">
    <text evidence="4">The sequence shown here is derived from an EMBL/GenBank/DDBJ whole genome shotgun (WGS) entry which is preliminary data.</text>
</comment>
<keyword evidence="5" id="KW-1185">Reference proteome</keyword>
<keyword evidence="2" id="KW-0472">Membrane</keyword>
<sequence length="695" mass="69145">MTVLALLLMLVPVSAARGATPSPTPSPTGSPVLSLRVAPGAAGVITADQPVIVTVSAQNTSDTPAAAGAVRLSSSLRPLATRTEVQSWLAAAPTDASRTEVPVGAGELAAVAPQQTSGTSITVDPAVFAGRAPGVYPLRADYDATGGALSAASVVIVPSSPGTGALGVVVPIVATPSGSGLLTAAELSELTATDGELRKLLDAVTGTSAILAIDPAVVAAVRVLGTTAPATAKTWLADLMALPNSRFALQFGDADVAVQVAAGLPLPLDVPSLTPYLVSSGFAGASEAPTPTPTSTTDTPTAPTPMPTSSASGAVTLPTLTQLTDIGSTAATVFWPATGTAGSETVAALSGLSTDGGPPITLVDSGAYGDDAADRTVGDSAPAWTSVGGARVLLADAGASRALTVAATTPTPIARAGALAEANAYGALALAAHPGAPLLVTLDRTIAASPEGVRIALSSASRLGGRTATDLSTLTSGAPSEVALKPAAVATERVGGLDALLGDERTLADFATILADPTVLTVPERAAMLHVIGAGWNATPDLAAQALGAHRTATQETLASVAIVPPSDITLAATSAPLAFSVRNDLRWPVTLQLIATVTDPRMIVQNTTAVDAGAAQNTRVQVPVQARVGSGESSLHLQLRSPQGVAIGGPVAVHVAVRAEWESVGVTVMVALVAAMIVLGIVRTLRKIRRRKES</sequence>
<dbReference type="InterPro" id="IPR046112">
    <property type="entry name" value="DUF6049"/>
</dbReference>
<reference evidence="4" key="1">
    <citation type="journal article" date="2014" name="Int. J. Syst. Evol. Microbiol.">
        <title>Complete genome sequence of Corynebacterium casei LMG S-19264T (=DSM 44701T), isolated from a smear-ripened cheese.</title>
        <authorList>
            <consortium name="US DOE Joint Genome Institute (JGI-PGF)"/>
            <person name="Walter F."/>
            <person name="Albersmeier A."/>
            <person name="Kalinowski J."/>
            <person name="Ruckert C."/>
        </authorList>
    </citation>
    <scope>NUCLEOTIDE SEQUENCE</scope>
    <source>
        <strain evidence="4">VKM Ac-1940</strain>
    </source>
</reference>
<dbReference type="Proteomes" id="UP001142291">
    <property type="component" value="Unassembled WGS sequence"/>
</dbReference>
<feature type="compositionally biased region" description="Low complexity" evidence="1">
    <location>
        <begin position="283"/>
        <end position="312"/>
    </location>
</feature>
<evidence type="ECO:0000256" key="3">
    <source>
        <dbReference type="SAM" id="SignalP"/>
    </source>
</evidence>
<dbReference type="AlphaFoldDB" id="A0A9W6HK33"/>
<keyword evidence="2" id="KW-0812">Transmembrane</keyword>
<feature type="region of interest" description="Disordered" evidence="1">
    <location>
        <begin position="283"/>
        <end position="314"/>
    </location>
</feature>
<name>A0A9W6HK33_9MICO</name>
<feature type="chain" id="PRO_5040837541" description="2-oxoglutarate dehydrogenase" evidence="3">
    <location>
        <begin position="16"/>
        <end position="695"/>
    </location>
</feature>
<dbReference type="Pfam" id="PF19516">
    <property type="entry name" value="DUF6049"/>
    <property type="match status" value="1"/>
</dbReference>
<feature type="signal peptide" evidence="3">
    <location>
        <begin position="1"/>
        <end position="15"/>
    </location>
</feature>